<feature type="compositionally biased region" description="Basic and acidic residues" evidence="6">
    <location>
        <begin position="72"/>
        <end position="95"/>
    </location>
</feature>
<proteinExistence type="predicted"/>
<evidence type="ECO:0000259" key="7">
    <source>
        <dbReference type="PROSITE" id="PS50118"/>
    </source>
</evidence>
<evidence type="ECO:0000256" key="2">
    <source>
        <dbReference type="ARBA" id="ARBA00022853"/>
    </source>
</evidence>
<keyword evidence="3 5" id="KW-0238">DNA-binding</keyword>
<feature type="compositionally biased region" description="Basic residues" evidence="6">
    <location>
        <begin position="257"/>
        <end position="275"/>
    </location>
</feature>
<comment type="subcellular location">
    <subcellularLocation>
        <location evidence="1">Nucleus</location>
    </subcellularLocation>
</comment>
<feature type="compositionally biased region" description="Low complexity" evidence="6">
    <location>
        <begin position="342"/>
        <end position="351"/>
    </location>
</feature>
<dbReference type="SMART" id="SM00398">
    <property type="entry name" value="HMG"/>
    <property type="match status" value="1"/>
</dbReference>
<dbReference type="SUPFAM" id="SSF47095">
    <property type="entry name" value="HMG-box"/>
    <property type="match status" value="1"/>
</dbReference>
<keyword evidence="4 5" id="KW-0539">Nucleus</keyword>
<evidence type="ECO:0000256" key="4">
    <source>
        <dbReference type="ARBA" id="ARBA00023242"/>
    </source>
</evidence>
<dbReference type="GeneID" id="25901187"/>
<dbReference type="STRING" id="667725.A0A0L0GE99"/>
<feature type="compositionally biased region" description="Basic and acidic residues" evidence="6">
    <location>
        <begin position="37"/>
        <end position="49"/>
    </location>
</feature>
<gene>
    <name evidence="8" type="ORF">SARC_00683</name>
</gene>
<dbReference type="PROSITE" id="PS50118">
    <property type="entry name" value="HMG_BOX_2"/>
    <property type="match status" value="1"/>
</dbReference>
<dbReference type="PANTHER" id="PTHR13468:SF1">
    <property type="entry name" value="PROTEIN DEK"/>
    <property type="match status" value="1"/>
</dbReference>
<evidence type="ECO:0000256" key="3">
    <source>
        <dbReference type="ARBA" id="ARBA00023125"/>
    </source>
</evidence>
<feature type="DNA-binding region" description="HMG box" evidence="5">
    <location>
        <begin position="279"/>
        <end position="337"/>
    </location>
</feature>
<dbReference type="InterPro" id="IPR036910">
    <property type="entry name" value="HMG_box_dom_sf"/>
</dbReference>
<dbReference type="InterPro" id="IPR044198">
    <property type="entry name" value="DEK"/>
</dbReference>
<dbReference type="Gene3D" id="1.10.10.60">
    <property type="entry name" value="Homeodomain-like"/>
    <property type="match status" value="1"/>
</dbReference>
<dbReference type="GO" id="GO:0005634">
    <property type="term" value="C:nucleus"/>
    <property type="evidence" value="ECO:0007669"/>
    <property type="project" value="UniProtKB-SubCell"/>
</dbReference>
<reference evidence="8 9" key="1">
    <citation type="submission" date="2011-02" db="EMBL/GenBank/DDBJ databases">
        <title>The Genome Sequence of Sphaeroforma arctica JP610.</title>
        <authorList>
            <consortium name="The Broad Institute Genome Sequencing Platform"/>
            <person name="Russ C."/>
            <person name="Cuomo C."/>
            <person name="Young S.K."/>
            <person name="Zeng Q."/>
            <person name="Gargeya S."/>
            <person name="Alvarado L."/>
            <person name="Berlin A."/>
            <person name="Chapman S.B."/>
            <person name="Chen Z."/>
            <person name="Freedman E."/>
            <person name="Gellesch M."/>
            <person name="Goldberg J."/>
            <person name="Griggs A."/>
            <person name="Gujja S."/>
            <person name="Heilman E."/>
            <person name="Heiman D."/>
            <person name="Howarth C."/>
            <person name="Mehta T."/>
            <person name="Neiman D."/>
            <person name="Pearson M."/>
            <person name="Roberts A."/>
            <person name="Saif S."/>
            <person name="Shea T."/>
            <person name="Shenoy N."/>
            <person name="Sisk P."/>
            <person name="Stolte C."/>
            <person name="Sykes S."/>
            <person name="White J."/>
            <person name="Yandava C."/>
            <person name="Burger G."/>
            <person name="Gray M.W."/>
            <person name="Holland P.W.H."/>
            <person name="King N."/>
            <person name="Lang F.B.F."/>
            <person name="Roger A.J."/>
            <person name="Ruiz-Trillo I."/>
            <person name="Haas B."/>
            <person name="Nusbaum C."/>
            <person name="Birren B."/>
        </authorList>
    </citation>
    <scope>NUCLEOTIDE SEQUENCE [LARGE SCALE GENOMIC DNA]</scope>
    <source>
        <strain evidence="8 9">JP610</strain>
    </source>
</reference>
<keyword evidence="9" id="KW-1185">Reference proteome</keyword>
<dbReference type="RefSeq" id="XP_014161108.1">
    <property type="nucleotide sequence ID" value="XM_014305633.1"/>
</dbReference>
<evidence type="ECO:0000256" key="1">
    <source>
        <dbReference type="ARBA" id="ARBA00004123"/>
    </source>
</evidence>
<accession>A0A0L0GE99</accession>
<dbReference type="AlphaFoldDB" id="A0A0L0GE99"/>
<dbReference type="GO" id="GO:2000779">
    <property type="term" value="P:regulation of double-strand break repair"/>
    <property type="evidence" value="ECO:0007669"/>
    <property type="project" value="TreeGrafter"/>
</dbReference>
<dbReference type="InterPro" id="IPR014876">
    <property type="entry name" value="DEK_C"/>
</dbReference>
<dbReference type="Gene3D" id="1.10.30.10">
    <property type="entry name" value="High mobility group box domain"/>
    <property type="match status" value="1"/>
</dbReference>
<evidence type="ECO:0000313" key="9">
    <source>
        <dbReference type="Proteomes" id="UP000054560"/>
    </source>
</evidence>
<dbReference type="PANTHER" id="PTHR13468">
    <property type="entry name" value="DEK PROTEIN"/>
    <property type="match status" value="1"/>
</dbReference>
<organism evidence="8 9">
    <name type="scientific">Sphaeroforma arctica JP610</name>
    <dbReference type="NCBI Taxonomy" id="667725"/>
    <lineage>
        <taxon>Eukaryota</taxon>
        <taxon>Ichthyosporea</taxon>
        <taxon>Ichthyophonida</taxon>
        <taxon>Sphaeroforma</taxon>
    </lineage>
</organism>
<feature type="region of interest" description="Disordered" evidence="6">
    <location>
        <begin position="250"/>
        <end position="288"/>
    </location>
</feature>
<sequence>MSDTMDGKDSATEAQQSVEAADTKTNSSTTADSNTEEMQKDEAVAKDGVEVTASTTENATLEKTETPAAQPESKEASPEPVKTDTKQDASEKTDSEAESEDGEPSVALFNADPVISGKRQRTTTDRLATHQPVVKRAKAQPKGKGTPLGQISMIEEKLKKHKTDDLHDLHRLCFGSKGSRLEVRKNLRLFKGFDYDSNPAIKDKTQNSLEKRHMPALRTMCDVICISHSGDKETLMDNIMDFLNSPNESECVAEKKPKAKAKTSGKKKTSKKTAKASKPERAPSAYNLFIKHNRQKAVTKFPDVKNTEIMSKMSEMWKECSKEEKAKYTKMAEDAKAALGNTSVKKSVKTSAKPNAKKQKPAESSEDDESEEDDDEEEAAEGDSDDDAPIAKKAKTGPTDNEIKKEIRKIVKKVGAGITFGQVRKGLTESFPTLDITQRKAELKKMATTILQG</sequence>
<dbReference type="Pfam" id="PF08766">
    <property type="entry name" value="DEK_C"/>
    <property type="match status" value="1"/>
</dbReference>
<dbReference type="SUPFAM" id="SSF109715">
    <property type="entry name" value="DEK C-terminal domain"/>
    <property type="match status" value="1"/>
</dbReference>
<feature type="region of interest" description="Disordered" evidence="6">
    <location>
        <begin position="1"/>
        <end position="126"/>
    </location>
</feature>
<dbReference type="CDD" id="cd00084">
    <property type="entry name" value="HMG-box_SF"/>
    <property type="match status" value="1"/>
</dbReference>
<dbReference type="Pfam" id="PF00505">
    <property type="entry name" value="HMG_box"/>
    <property type="match status" value="1"/>
</dbReference>
<feature type="compositionally biased region" description="Basic and acidic residues" evidence="6">
    <location>
        <begin position="1"/>
        <end position="11"/>
    </location>
</feature>
<feature type="compositionally biased region" description="Polar residues" evidence="6">
    <location>
        <begin position="12"/>
        <end position="33"/>
    </location>
</feature>
<name>A0A0L0GE99_9EUKA</name>
<evidence type="ECO:0000256" key="5">
    <source>
        <dbReference type="PROSITE-ProRule" id="PRU00267"/>
    </source>
</evidence>
<dbReference type="GO" id="GO:0003677">
    <property type="term" value="F:DNA binding"/>
    <property type="evidence" value="ECO:0007669"/>
    <property type="project" value="UniProtKB-UniRule"/>
</dbReference>
<feature type="region of interest" description="Disordered" evidence="6">
    <location>
        <begin position="341"/>
        <end position="405"/>
    </location>
</feature>
<evidence type="ECO:0000313" key="8">
    <source>
        <dbReference type="EMBL" id="KNC87206.1"/>
    </source>
</evidence>
<evidence type="ECO:0000256" key="6">
    <source>
        <dbReference type="SAM" id="MobiDB-lite"/>
    </source>
</evidence>
<dbReference type="OrthoDB" id="370884at2759"/>
<dbReference type="Proteomes" id="UP000054560">
    <property type="component" value="Unassembled WGS sequence"/>
</dbReference>
<dbReference type="eggNOG" id="KOG2266">
    <property type="taxonomic scope" value="Eukaryota"/>
</dbReference>
<dbReference type="InterPro" id="IPR009071">
    <property type="entry name" value="HMG_box_dom"/>
</dbReference>
<feature type="compositionally biased region" description="Acidic residues" evidence="6">
    <location>
        <begin position="364"/>
        <end position="388"/>
    </location>
</feature>
<protein>
    <recommendedName>
        <fullName evidence="7">HMG box domain-containing protein</fullName>
    </recommendedName>
</protein>
<dbReference type="EMBL" id="KQ241619">
    <property type="protein sequence ID" value="KNC87206.1"/>
    <property type="molecule type" value="Genomic_DNA"/>
</dbReference>
<dbReference type="GO" id="GO:0042393">
    <property type="term" value="F:histone binding"/>
    <property type="evidence" value="ECO:0007669"/>
    <property type="project" value="TreeGrafter"/>
</dbReference>
<feature type="domain" description="HMG box" evidence="7">
    <location>
        <begin position="279"/>
        <end position="337"/>
    </location>
</feature>
<dbReference type="GO" id="GO:0006325">
    <property type="term" value="P:chromatin organization"/>
    <property type="evidence" value="ECO:0007669"/>
    <property type="project" value="UniProtKB-KW"/>
</dbReference>
<keyword evidence="2" id="KW-0156">Chromatin regulator</keyword>